<dbReference type="RefSeq" id="WP_117785760.1">
    <property type="nucleotide sequence ID" value="NZ_JBBNFM010000001.1"/>
</dbReference>
<protein>
    <submittedName>
        <fullName evidence="1">Uncharacterized protein</fullName>
    </submittedName>
</protein>
<comment type="caution">
    <text evidence="1">The sequence shown here is derived from an EMBL/GenBank/DDBJ whole genome shotgun (WGS) entry which is preliminary data.</text>
</comment>
<dbReference type="Proteomes" id="UP001482186">
    <property type="component" value="Unassembled WGS sequence"/>
</dbReference>
<sequence>MGPIGVRKMNALMQSGRIEDAMLLQMVSPQDYGIFPLSRNMAIITMSPAYKQHLKGSGTRIIYPPHAPTLSACLGFGSEDTIEPPTNKFLKSGAMVYQYKIKQLVKRDVIFLNSLLLDYANQFFGYANADKVRSSLKEKNIDI</sequence>
<proteinExistence type="predicted"/>
<evidence type="ECO:0000313" key="1">
    <source>
        <dbReference type="EMBL" id="MEQ2452952.1"/>
    </source>
</evidence>
<dbReference type="EMBL" id="JBBNFM010000001">
    <property type="protein sequence ID" value="MEQ2452952.1"/>
    <property type="molecule type" value="Genomic_DNA"/>
</dbReference>
<gene>
    <name evidence="1" type="ORF">AAAT04_02665</name>
</gene>
<evidence type="ECO:0000313" key="2">
    <source>
        <dbReference type="Proteomes" id="UP001482186"/>
    </source>
</evidence>
<accession>A0ABV1EGA0</accession>
<name>A0ABV1EGA0_9FIRM</name>
<organism evidence="1 2">
    <name type="scientific">Coprococcus ammoniilyticus</name>
    <dbReference type="NCBI Taxonomy" id="2981785"/>
    <lineage>
        <taxon>Bacteria</taxon>
        <taxon>Bacillati</taxon>
        <taxon>Bacillota</taxon>
        <taxon>Clostridia</taxon>
        <taxon>Lachnospirales</taxon>
        <taxon>Lachnospiraceae</taxon>
        <taxon>Coprococcus</taxon>
    </lineage>
</organism>
<keyword evidence="2" id="KW-1185">Reference proteome</keyword>
<reference evidence="1 2" key="1">
    <citation type="submission" date="2024-04" db="EMBL/GenBank/DDBJ databases">
        <title>Human intestinal bacterial collection.</title>
        <authorList>
            <person name="Pauvert C."/>
            <person name="Hitch T.C.A."/>
            <person name="Clavel T."/>
        </authorList>
    </citation>
    <scope>NUCLEOTIDE SEQUENCE [LARGE SCALE GENOMIC DNA]</scope>
    <source>
        <strain evidence="1 2">CLA-AA-H141</strain>
    </source>
</reference>